<protein>
    <submittedName>
        <fullName evidence="1">2-methylisocitrate lyase</fullName>
        <ecNumber evidence="1">4.1.3.30</ecNumber>
    </submittedName>
</protein>
<organism evidence="1 2">
    <name type="scientific">Paraburkholderia phenoliruptrix</name>
    <dbReference type="NCBI Taxonomy" id="252970"/>
    <lineage>
        <taxon>Bacteria</taxon>
        <taxon>Pseudomonadati</taxon>
        <taxon>Pseudomonadota</taxon>
        <taxon>Betaproteobacteria</taxon>
        <taxon>Burkholderiales</taxon>
        <taxon>Burkholderiaceae</taxon>
        <taxon>Paraburkholderia</taxon>
    </lineage>
</organism>
<gene>
    <name evidence="1" type="primary">prpB_1</name>
    <name evidence="1" type="ORF">LMG22037_03468</name>
</gene>
<evidence type="ECO:0000313" key="1">
    <source>
        <dbReference type="EMBL" id="CAB3700336.1"/>
    </source>
</evidence>
<evidence type="ECO:0000313" key="2">
    <source>
        <dbReference type="Proteomes" id="UP000494249"/>
    </source>
</evidence>
<dbReference type="InterPro" id="IPR039556">
    <property type="entry name" value="ICL/PEPM"/>
</dbReference>
<dbReference type="PANTHER" id="PTHR42905:SF16">
    <property type="entry name" value="CARBOXYPHOSPHONOENOLPYRUVATE PHOSPHONOMUTASE-LIKE PROTEIN (AFU_ORTHOLOGUE AFUA_5G07230)"/>
    <property type="match status" value="1"/>
</dbReference>
<dbReference type="InterPro" id="IPR015813">
    <property type="entry name" value="Pyrv/PenolPyrv_kinase-like_dom"/>
</dbReference>
<dbReference type="GO" id="GO:0046421">
    <property type="term" value="F:methylisocitrate lyase activity"/>
    <property type="evidence" value="ECO:0007669"/>
    <property type="project" value="UniProtKB-EC"/>
</dbReference>
<dbReference type="Pfam" id="PF13714">
    <property type="entry name" value="PEP_mutase"/>
    <property type="match status" value="1"/>
</dbReference>
<dbReference type="CDD" id="cd00377">
    <property type="entry name" value="ICL_PEPM"/>
    <property type="match status" value="1"/>
</dbReference>
<reference evidence="1 2" key="1">
    <citation type="submission" date="2020-04" db="EMBL/GenBank/DDBJ databases">
        <authorList>
            <person name="De Canck E."/>
        </authorList>
    </citation>
    <scope>NUCLEOTIDE SEQUENCE [LARGE SCALE GENOMIC DNA]</scope>
    <source>
        <strain evidence="1 2">LMG 22037</strain>
    </source>
</reference>
<dbReference type="Gene3D" id="6.10.250.2750">
    <property type="match status" value="1"/>
</dbReference>
<dbReference type="InterPro" id="IPR040442">
    <property type="entry name" value="Pyrv_kinase-like_dom_sf"/>
</dbReference>
<sequence>MPAASAGAALLDDIAMTTQAEKAAQFQALHKAQDAFVIPNPWDIGSARLLALAGFKALATSSAGYAFSRGLPDNAVGRAQMMVHLAEIAGATDLPVSADLENGFGDAPEDCAETIRQAAQAGVVGGSIEDATGRADEPIYPFEAAVERVRAAVEAARAQPFPFTLTARAENYLAGRADLDDTIRRLQAYQQAGADVLYAPGLKTREEIAAVVGALERPVNVLMGLQGVLLSFDELRAMGVRRVSVGGSLARAALGAFLRAAHEIRDQGTFTYTKDAASGNELNEFFATAERKWPTPR</sequence>
<dbReference type="PANTHER" id="PTHR42905">
    <property type="entry name" value="PHOSPHOENOLPYRUVATE CARBOXYLASE"/>
    <property type="match status" value="1"/>
</dbReference>
<dbReference type="Proteomes" id="UP000494249">
    <property type="component" value="Unassembled WGS sequence"/>
</dbReference>
<dbReference type="SUPFAM" id="SSF51621">
    <property type="entry name" value="Phosphoenolpyruvate/pyruvate domain"/>
    <property type="match status" value="1"/>
</dbReference>
<accession>A0A6J5BBT5</accession>
<keyword evidence="1" id="KW-0456">Lyase</keyword>
<name>A0A6J5BBT5_9BURK</name>
<dbReference type="EC" id="4.1.3.30" evidence="1"/>
<dbReference type="AlphaFoldDB" id="A0A6J5BBT5"/>
<dbReference type="EMBL" id="CADIKB010000016">
    <property type="protein sequence ID" value="CAB3700336.1"/>
    <property type="molecule type" value="Genomic_DNA"/>
</dbReference>
<proteinExistence type="predicted"/>
<dbReference type="Gene3D" id="3.20.20.60">
    <property type="entry name" value="Phosphoenolpyruvate-binding domains"/>
    <property type="match status" value="1"/>
</dbReference>